<reference evidence="2" key="2">
    <citation type="submission" date="2023-06" db="EMBL/GenBank/DDBJ databases">
        <authorList>
            <person name="Swenson N.G."/>
            <person name="Wegrzyn J.L."/>
            <person name="Mcevoy S.L."/>
        </authorList>
    </citation>
    <scope>NUCLEOTIDE SEQUENCE</scope>
    <source>
        <strain evidence="2">NS2018</strain>
        <tissue evidence="2">Leaf</tissue>
    </source>
</reference>
<dbReference type="AlphaFoldDB" id="A0AA39TAR4"/>
<dbReference type="Gene3D" id="1.25.40.20">
    <property type="entry name" value="Ankyrin repeat-containing domain"/>
    <property type="match status" value="1"/>
</dbReference>
<gene>
    <name evidence="2" type="ORF">LWI29_033087</name>
</gene>
<dbReference type="PROSITE" id="PS50088">
    <property type="entry name" value="ANK_REPEAT"/>
    <property type="match status" value="1"/>
</dbReference>
<keyword evidence="3" id="KW-1185">Reference proteome</keyword>
<keyword evidence="1" id="KW-0040">ANK repeat</keyword>
<dbReference type="InterPro" id="IPR036770">
    <property type="entry name" value="Ankyrin_rpt-contain_sf"/>
</dbReference>
<dbReference type="PANTHER" id="PTHR24121">
    <property type="entry name" value="NO MECHANORECEPTOR POTENTIAL C, ISOFORM D-RELATED"/>
    <property type="match status" value="1"/>
</dbReference>
<dbReference type="PROSITE" id="PS50297">
    <property type="entry name" value="ANK_REP_REGION"/>
    <property type="match status" value="1"/>
</dbReference>
<evidence type="ECO:0000256" key="1">
    <source>
        <dbReference type="PROSITE-ProRule" id="PRU00023"/>
    </source>
</evidence>
<feature type="repeat" description="ANK" evidence="1">
    <location>
        <begin position="55"/>
        <end position="76"/>
    </location>
</feature>
<dbReference type="SMART" id="SM00248">
    <property type="entry name" value="ANK"/>
    <property type="match status" value="2"/>
</dbReference>
<dbReference type="PANTHER" id="PTHR24121:SF22">
    <property type="entry name" value="PROTEIN ACCELERATED CELL DEATH 6-LIKE"/>
    <property type="match status" value="1"/>
</dbReference>
<evidence type="ECO:0000313" key="3">
    <source>
        <dbReference type="Proteomes" id="UP001168877"/>
    </source>
</evidence>
<sequence length="114" mass="12900">MQEYTLGSKNTRQMLQMINEAKDTALHEAVRYNHLDVVKELSVEDCELPYDANNAGETPLYLAAERGYAEVLQEILCTCISPADPNSRTALHMTVICNDITTTKRMFHNIHCVL</sequence>
<dbReference type="Proteomes" id="UP001168877">
    <property type="component" value="Unassembled WGS sequence"/>
</dbReference>
<name>A0AA39TAR4_ACESA</name>
<comment type="caution">
    <text evidence="2">The sequence shown here is derived from an EMBL/GenBank/DDBJ whole genome shotgun (WGS) entry which is preliminary data.</text>
</comment>
<evidence type="ECO:0000313" key="2">
    <source>
        <dbReference type="EMBL" id="KAK0606004.1"/>
    </source>
</evidence>
<proteinExistence type="predicted"/>
<dbReference type="SUPFAM" id="SSF48403">
    <property type="entry name" value="Ankyrin repeat"/>
    <property type="match status" value="1"/>
</dbReference>
<dbReference type="InterPro" id="IPR002110">
    <property type="entry name" value="Ankyrin_rpt"/>
</dbReference>
<organism evidence="2 3">
    <name type="scientific">Acer saccharum</name>
    <name type="common">Sugar maple</name>
    <dbReference type="NCBI Taxonomy" id="4024"/>
    <lineage>
        <taxon>Eukaryota</taxon>
        <taxon>Viridiplantae</taxon>
        <taxon>Streptophyta</taxon>
        <taxon>Embryophyta</taxon>
        <taxon>Tracheophyta</taxon>
        <taxon>Spermatophyta</taxon>
        <taxon>Magnoliopsida</taxon>
        <taxon>eudicotyledons</taxon>
        <taxon>Gunneridae</taxon>
        <taxon>Pentapetalae</taxon>
        <taxon>rosids</taxon>
        <taxon>malvids</taxon>
        <taxon>Sapindales</taxon>
        <taxon>Sapindaceae</taxon>
        <taxon>Hippocastanoideae</taxon>
        <taxon>Acereae</taxon>
        <taxon>Acer</taxon>
    </lineage>
</organism>
<reference evidence="2" key="1">
    <citation type="journal article" date="2022" name="Plant J.">
        <title>Strategies of tolerance reflected in two North American maple genomes.</title>
        <authorList>
            <person name="McEvoy S.L."/>
            <person name="Sezen U.U."/>
            <person name="Trouern-Trend A."/>
            <person name="McMahon S.M."/>
            <person name="Schaberg P.G."/>
            <person name="Yang J."/>
            <person name="Wegrzyn J.L."/>
            <person name="Swenson N.G."/>
        </authorList>
    </citation>
    <scope>NUCLEOTIDE SEQUENCE</scope>
    <source>
        <strain evidence="2">NS2018</strain>
    </source>
</reference>
<accession>A0AA39TAR4</accession>
<dbReference type="Pfam" id="PF12796">
    <property type="entry name" value="Ank_2"/>
    <property type="match status" value="1"/>
</dbReference>
<protein>
    <submittedName>
        <fullName evidence="2">Uncharacterized protein</fullName>
    </submittedName>
</protein>
<dbReference type="EMBL" id="JAUESC010000002">
    <property type="protein sequence ID" value="KAK0606004.1"/>
    <property type="molecule type" value="Genomic_DNA"/>
</dbReference>